<name>A0A3P7IIQ8_STRVU</name>
<evidence type="ECO:0000313" key="10">
    <source>
        <dbReference type="Proteomes" id="UP000270094"/>
    </source>
</evidence>
<organism evidence="9 10">
    <name type="scientific">Strongylus vulgaris</name>
    <name type="common">Blood worm</name>
    <dbReference type="NCBI Taxonomy" id="40348"/>
    <lineage>
        <taxon>Eukaryota</taxon>
        <taxon>Metazoa</taxon>
        <taxon>Ecdysozoa</taxon>
        <taxon>Nematoda</taxon>
        <taxon>Chromadorea</taxon>
        <taxon>Rhabditida</taxon>
        <taxon>Rhabditina</taxon>
        <taxon>Rhabditomorpha</taxon>
        <taxon>Strongyloidea</taxon>
        <taxon>Strongylidae</taxon>
        <taxon>Strongylus</taxon>
    </lineage>
</organism>
<dbReference type="OrthoDB" id="2419613at2759"/>
<dbReference type="Gene3D" id="1.20.120.1770">
    <property type="match status" value="1"/>
</dbReference>
<dbReference type="InterPro" id="IPR006593">
    <property type="entry name" value="Cyt_b561/ferric_Rdtase_TM"/>
</dbReference>
<comment type="subcellular location">
    <subcellularLocation>
        <location evidence="1">Membrane</location>
    </subcellularLocation>
</comment>
<dbReference type="GO" id="GO:0016020">
    <property type="term" value="C:membrane"/>
    <property type="evidence" value="ECO:0007669"/>
    <property type="project" value="UniProtKB-SubCell"/>
</dbReference>
<keyword evidence="2" id="KW-0813">Transport</keyword>
<evidence type="ECO:0000256" key="6">
    <source>
        <dbReference type="ARBA" id="ARBA00023136"/>
    </source>
</evidence>
<evidence type="ECO:0000259" key="8">
    <source>
        <dbReference type="PROSITE" id="PS50939"/>
    </source>
</evidence>
<accession>A0A3P7IIQ8</accession>
<feature type="transmembrane region" description="Helical" evidence="7">
    <location>
        <begin position="59"/>
        <end position="81"/>
    </location>
</feature>
<dbReference type="AlphaFoldDB" id="A0A3P7IIQ8"/>
<feature type="transmembrane region" description="Helical" evidence="7">
    <location>
        <begin position="101"/>
        <end position="119"/>
    </location>
</feature>
<evidence type="ECO:0000256" key="4">
    <source>
        <dbReference type="ARBA" id="ARBA00022982"/>
    </source>
</evidence>
<keyword evidence="3 7" id="KW-0812">Transmembrane</keyword>
<dbReference type="EMBL" id="UYYB01027758">
    <property type="protein sequence ID" value="VDM72890.1"/>
    <property type="molecule type" value="Genomic_DNA"/>
</dbReference>
<keyword evidence="4" id="KW-0249">Electron transport</keyword>
<dbReference type="PROSITE" id="PS50939">
    <property type="entry name" value="CYTOCHROME_B561"/>
    <property type="match status" value="1"/>
</dbReference>
<protein>
    <recommendedName>
        <fullName evidence="8">Cytochrome b561 domain-containing protein</fullName>
    </recommendedName>
</protein>
<sequence length="135" mass="15076">MVGFSGERVIQQRFTSSPLSLDAPVMAPASKKYSLDVTTRRRLVKAHGVFSNKKFAQELAILMVLSWFFFVPTAFVFARFLKGAFTGVKPGGVSLWFQVHRVSNFIAIALMVASFVCVLTSKDWRWTGPVGKQAR</sequence>
<dbReference type="Proteomes" id="UP000270094">
    <property type="component" value="Unassembled WGS sequence"/>
</dbReference>
<evidence type="ECO:0000256" key="7">
    <source>
        <dbReference type="SAM" id="Phobius"/>
    </source>
</evidence>
<reference evidence="9 10" key="1">
    <citation type="submission" date="2018-11" db="EMBL/GenBank/DDBJ databases">
        <authorList>
            <consortium name="Pathogen Informatics"/>
        </authorList>
    </citation>
    <scope>NUCLEOTIDE SEQUENCE [LARGE SCALE GENOMIC DNA]</scope>
</reference>
<evidence type="ECO:0000256" key="5">
    <source>
        <dbReference type="ARBA" id="ARBA00022989"/>
    </source>
</evidence>
<evidence type="ECO:0000256" key="3">
    <source>
        <dbReference type="ARBA" id="ARBA00022692"/>
    </source>
</evidence>
<evidence type="ECO:0000256" key="2">
    <source>
        <dbReference type="ARBA" id="ARBA00022448"/>
    </source>
</evidence>
<evidence type="ECO:0000313" key="9">
    <source>
        <dbReference type="EMBL" id="VDM72890.1"/>
    </source>
</evidence>
<keyword evidence="10" id="KW-1185">Reference proteome</keyword>
<feature type="domain" description="Cytochrome b561" evidence="8">
    <location>
        <begin position="26"/>
        <end position="135"/>
    </location>
</feature>
<keyword evidence="6 7" id="KW-0472">Membrane</keyword>
<evidence type="ECO:0000256" key="1">
    <source>
        <dbReference type="ARBA" id="ARBA00004370"/>
    </source>
</evidence>
<gene>
    <name evidence="9" type="ORF">SVUK_LOCUS7888</name>
</gene>
<proteinExistence type="predicted"/>
<keyword evidence="5 7" id="KW-1133">Transmembrane helix</keyword>